<organism evidence="1 2">
    <name type="scientific">Haemaphysalis longicornis</name>
    <name type="common">Bush tick</name>
    <dbReference type="NCBI Taxonomy" id="44386"/>
    <lineage>
        <taxon>Eukaryota</taxon>
        <taxon>Metazoa</taxon>
        <taxon>Ecdysozoa</taxon>
        <taxon>Arthropoda</taxon>
        <taxon>Chelicerata</taxon>
        <taxon>Arachnida</taxon>
        <taxon>Acari</taxon>
        <taxon>Parasitiformes</taxon>
        <taxon>Ixodida</taxon>
        <taxon>Ixodoidea</taxon>
        <taxon>Ixodidae</taxon>
        <taxon>Haemaphysalinae</taxon>
        <taxon>Haemaphysalis</taxon>
    </lineage>
</organism>
<accession>A0A9J6FUK6</accession>
<evidence type="ECO:0000313" key="2">
    <source>
        <dbReference type="Proteomes" id="UP000821853"/>
    </source>
</evidence>
<sequence>MFFSTSYNVDHSTDLADLLGPSTTKQVLGESQENQEAEELENVLSYGLAAGERDIHAYVGGFLLKPILKSIYECNDCKAAVVVNDDKHSTSFRLKSTQAAGKRIEPSRAVV</sequence>
<proteinExistence type="predicted"/>
<comment type="caution">
    <text evidence="1">The sequence shown here is derived from an EMBL/GenBank/DDBJ whole genome shotgun (WGS) entry which is preliminary data.</text>
</comment>
<keyword evidence="2" id="KW-1185">Reference proteome</keyword>
<dbReference type="Proteomes" id="UP000821853">
    <property type="component" value="Unassembled WGS sequence"/>
</dbReference>
<dbReference type="VEuPathDB" id="VectorBase:HLOH_056873"/>
<dbReference type="EMBL" id="JABSTR010000003">
    <property type="protein sequence ID" value="KAH9365780.1"/>
    <property type="molecule type" value="Genomic_DNA"/>
</dbReference>
<reference evidence="1 2" key="1">
    <citation type="journal article" date="2020" name="Cell">
        <title>Large-Scale Comparative Analyses of Tick Genomes Elucidate Their Genetic Diversity and Vector Capacities.</title>
        <authorList>
            <consortium name="Tick Genome and Microbiome Consortium (TIGMIC)"/>
            <person name="Jia N."/>
            <person name="Wang J."/>
            <person name="Shi W."/>
            <person name="Du L."/>
            <person name="Sun Y."/>
            <person name="Zhan W."/>
            <person name="Jiang J.F."/>
            <person name="Wang Q."/>
            <person name="Zhang B."/>
            <person name="Ji P."/>
            <person name="Bell-Sakyi L."/>
            <person name="Cui X.M."/>
            <person name="Yuan T.T."/>
            <person name="Jiang B.G."/>
            <person name="Yang W.F."/>
            <person name="Lam T.T."/>
            <person name="Chang Q.C."/>
            <person name="Ding S.J."/>
            <person name="Wang X.J."/>
            <person name="Zhu J.G."/>
            <person name="Ruan X.D."/>
            <person name="Zhao L."/>
            <person name="Wei J.T."/>
            <person name="Ye R.Z."/>
            <person name="Que T.C."/>
            <person name="Du C.H."/>
            <person name="Zhou Y.H."/>
            <person name="Cheng J.X."/>
            <person name="Dai P.F."/>
            <person name="Guo W.B."/>
            <person name="Han X.H."/>
            <person name="Huang E.J."/>
            <person name="Li L.F."/>
            <person name="Wei W."/>
            <person name="Gao Y.C."/>
            <person name="Liu J.Z."/>
            <person name="Shao H.Z."/>
            <person name="Wang X."/>
            <person name="Wang C.C."/>
            <person name="Yang T.C."/>
            <person name="Huo Q.B."/>
            <person name="Li W."/>
            <person name="Chen H.Y."/>
            <person name="Chen S.E."/>
            <person name="Zhou L.G."/>
            <person name="Ni X.B."/>
            <person name="Tian J.H."/>
            <person name="Sheng Y."/>
            <person name="Liu T."/>
            <person name="Pan Y.S."/>
            <person name="Xia L.Y."/>
            <person name="Li J."/>
            <person name="Zhao F."/>
            <person name="Cao W.C."/>
        </authorList>
    </citation>
    <scope>NUCLEOTIDE SEQUENCE [LARGE SCALE GENOMIC DNA]</scope>
    <source>
        <strain evidence="1">HaeL-2018</strain>
    </source>
</reference>
<evidence type="ECO:0000313" key="1">
    <source>
        <dbReference type="EMBL" id="KAH9365780.1"/>
    </source>
</evidence>
<dbReference type="AlphaFoldDB" id="A0A9J6FUK6"/>
<protein>
    <submittedName>
        <fullName evidence="1">Uncharacterized protein</fullName>
    </submittedName>
</protein>
<name>A0A9J6FUK6_HAELO</name>
<gene>
    <name evidence="1" type="ORF">HPB48_004166</name>
</gene>
<dbReference type="OMA" id="ERDIHAY"/>